<dbReference type="SUPFAM" id="SSF52540">
    <property type="entry name" value="P-loop containing nucleoside triphosphate hydrolases"/>
    <property type="match status" value="1"/>
</dbReference>
<keyword evidence="2" id="KW-0067">ATP-binding</keyword>
<dbReference type="EMBL" id="LT960611">
    <property type="protein sequence ID" value="SON49513.1"/>
    <property type="molecule type" value="Genomic_DNA"/>
</dbReference>
<dbReference type="GO" id="GO:0009898">
    <property type="term" value="C:cytoplasmic side of plasma membrane"/>
    <property type="evidence" value="ECO:0007669"/>
    <property type="project" value="TreeGrafter"/>
</dbReference>
<name>A0A2N8ZCA3_9VIBR</name>
<dbReference type="InterPro" id="IPR050625">
    <property type="entry name" value="ParA/MinD_ATPase"/>
</dbReference>
<dbReference type="InterPro" id="IPR027417">
    <property type="entry name" value="P-loop_NTPase"/>
</dbReference>
<evidence type="ECO:0000313" key="4">
    <source>
        <dbReference type="Proteomes" id="UP000235828"/>
    </source>
</evidence>
<dbReference type="GO" id="GO:0016887">
    <property type="term" value="F:ATP hydrolysis activity"/>
    <property type="evidence" value="ECO:0007669"/>
    <property type="project" value="TreeGrafter"/>
</dbReference>
<dbReference type="PANTHER" id="PTHR43384:SF6">
    <property type="entry name" value="SEPTUM SITE-DETERMINING PROTEIN MIND HOMOLOG, CHLOROPLASTIC"/>
    <property type="match status" value="1"/>
</dbReference>
<dbReference type="Proteomes" id="UP000235828">
    <property type="component" value="Chromosome A"/>
</dbReference>
<dbReference type="PANTHER" id="PTHR43384">
    <property type="entry name" value="SEPTUM SITE-DETERMINING PROTEIN MIND HOMOLOG, CHLOROPLASTIC-RELATED"/>
    <property type="match status" value="1"/>
</dbReference>
<protein>
    <submittedName>
        <fullName evidence="3">Type II secretion system protein Z</fullName>
    </submittedName>
</protein>
<dbReference type="Gene3D" id="3.40.50.2300">
    <property type="match status" value="1"/>
</dbReference>
<evidence type="ECO:0000256" key="1">
    <source>
        <dbReference type="ARBA" id="ARBA00022741"/>
    </source>
</evidence>
<dbReference type="KEGG" id="vta:A1534"/>
<dbReference type="RefSeq" id="WP_102522166.1">
    <property type="nucleotide sequence ID" value="NZ_LT960611.1"/>
</dbReference>
<evidence type="ECO:0000313" key="3">
    <source>
        <dbReference type="EMBL" id="SON49513.1"/>
    </source>
</evidence>
<dbReference type="GO" id="GO:0051782">
    <property type="term" value="P:negative regulation of cell division"/>
    <property type="evidence" value="ECO:0007669"/>
    <property type="project" value="TreeGrafter"/>
</dbReference>
<proteinExistence type="predicted"/>
<reference evidence="3 4" key="1">
    <citation type="submission" date="2017-10" db="EMBL/GenBank/DDBJ databases">
        <authorList>
            <person name="Banno H."/>
            <person name="Chua N.-H."/>
        </authorList>
    </citation>
    <scope>NUCLEOTIDE SEQUENCE [LARGE SCALE GENOMIC DNA]</scope>
    <source>
        <strain evidence="3">Vibrio tapetis CECT4600</strain>
    </source>
</reference>
<gene>
    <name evidence="3" type="ORF">VTAP4600_A1534</name>
</gene>
<dbReference type="GO" id="GO:0005829">
    <property type="term" value="C:cytosol"/>
    <property type="evidence" value="ECO:0007669"/>
    <property type="project" value="TreeGrafter"/>
</dbReference>
<sequence length="411" mass="45723">MFDLVDVLKKGEKKAPEEKSDISSVLFYQTEQCRSMVKEAYKFEGYLPPTLSENTDALISENVRGANVEIIIVELNQSQNVTQDAERISHLLPNDASVVIVGSEDAISTIRNLKKLGFYYLFWPVNKEEMIDFVKSVWDNRRRANGIGKRRKAKRISIIGSKGGIGTTMITAEVSLLLTEEKHASCIIVDNHYQGGNLDIMLGIEKFEKMEVRPGSLASSLDNTSAQSLLKKRNSMLSVLALTSNDLSAQDLKEYTKSVMDNVAEDANFVIEDFSANAALNFSYSEIVEVSDCLVIAFTPTVASLREAARMKKRITEINDKDSLRMILLLNHVQPEAMSTVSVAEAEQYLEAPIDIKLPYIKKLDSRLLENKRLVTLRGAPSREVRKLASLILGEDGSAKKKGLSFSFGKG</sequence>
<dbReference type="AlphaFoldDB" id="A0A2N8ZCA3"/>
<accession>A0A2N8ZCA3</accession>
<keyword evidence="1" id="KW-0547">Nucleotide-binding</keyword>
<dbReference type="OrthoDB" id="6250531at2"/>
<dbReference type="Gene3D" id="3.40.50.300">
    <property type="entry name" value="P-loop containing nucleotide triphosphate hydrolases"/>
    <property type="match status" value="1"/>
</dbReference>
<keyword evidence="4" id="KW-1185">Reference proteome</keyword>
<dbReference type="GO" id="GO:0005524">
    <property type="term" value="F:ATP binding"/>
    <property type="evidence" value="ECO:0007669"/>
    <property type="project" value="UniProtKB-KW"/>
</dbReference>
<evidence type="ECO:0000256" key="2">
    <source>
        <dbReference type="ARBA" id="ARBA00022840"/>
    </source>
</evidence>
<organism evidence="3 4">
    <name type="scientific">Vibrio tapetis subsp. tapetis</name>
    <dbReference type="NCBI Taxonomy" id="1671868"/>
    <lineage>
        <taxon>Bacteria</taxon>
        <taxon>Pseudomonadati</taxon>
        <taxon>Pseudomonadota</taxon>
        <taxon>Gammaproteobacteria</taxon>
        <taxon>Vibrionales</taxon>
        <taxon>Vibrionaceae</taxon>
        <taxon>Vibrio</taxon>
    </lineage>
</organism>